<evidence type="ECO:0000259" key="3">
    <source>
        <dbReference type="Pfam" id="PF09990"/>
    </source>
</evidence>
<dbReference type="EMBL" id="RBIM01000005">
    <property type="protein sequence ID" value="RKQ95940.1"/>
    <property type="molecule type" value="Genomic_DNA"/>
</dbReference>
<proteinExistence type="predicted"/>
<feature type="domain" description="DUF2231" evidence="3">
    <location>
        <begin position="39"/>
        <end position="164"/>
    </location>
</feature>
<comment type="caution">
    <text evidence="4">The sequence shown here is derived from an EMBL/GenBank/DDBJ whole genome shotgun (WGS) entry which is preliminary data.</text>
</comment>
<dbReference type="Proteomes" id="UP000273675">
    <property type="component" value="Unassembled WGS sequence"/>
</dbReference>
<feature type="transmembrane region" description="Helical" evidence="2">
    <location>
        <begin position="107"/>
        <end position="127"/>
    </location>
</feature>
<sequence>MDELDHADALSPTTAGHAHWGERGASTPFERAMSRLGAFHSVAVHFPIGLILAAALAQALSLAGRLPAGAETVRFLVWTGAATGALAVLLGWAHSGPMATGETGVMLAHRVIGTGLLVGLAGLALLGEWSRKTDSQTPALLFSLMLFGLAAALMLNGFLGGALAHGGLRHLFGG</sequence>
<accession>A0A495D4K1</accession>
<evidence type="ECO:0000313" key="5">
    <source>
        <dbReference type="Proteomes" id="UP000273675"/>
    </source>
</evidence>
<dbReference type="InterPro" id="IPR019251">
    <property type="entry name" value="DUF2231_TM"/>
</dbReference>
<keyword evidence="2" id="KW-0472">Membrane</keyword>
<evidence type="ECO:0000256" key="2">
    <source>
        <dbReference type="SAM" id="Phobius"/>
    </source>
</evidence>
<feature type="region of interest" description="Disordered" evidence="1">
    <location>
        <begin position="1"/>
        <end position="23"/>
    </location>
</feature>
<keyword evidence="2" id="KW-1133">Transmembrane helix</keyword>
<keyword evidence="2" id="KW-0812">Transmembrane</keyword>
<organism evidence="4 5">
    <name type="scientific">Maricaulis maris</name>
    <dbReference type="NCBI Taxonomy" id="74318"/>
    <lineage>
        <taxon>Bacteria</taxon>
        <taxon>Pseudomonadati</taxon>
        <taxon>Pseudomonadota</taxon>
        <taxon>Alphaproteobacteria</taxon>
        <taxon>Maricaulales</taxon>
        <taxon>Maricaulaceae</taxon>
        <taxon>Maricaulis</taxon>
    </lineage>
</organism>
<feature type="transmembrane region" description="Helical" evidence="2">
    <location>
        <begin position="139"/>
        <end position="164"/>
    </location>
</feature>
<dbReference type="AlphaFoldDB" id="A0A495D4K1"/>
<reference evidence="4 5" key="1">
    <citation type="submission" date="2018-10" db="EMBL/GenBank/DDBJ databases">
        <title>Genomic Encyclopedia of Type Strains, Phase IV (KMG-IV): sequencing the most valuable type-strain genomes for metagenomic binning, comparative biology and taxonomic classification.</title>
        <authorList>
            <person name="Goeker M."/>
        </authorList>
    </citation>
    <scope>NUCLEOTIDE SEQUENCE [LARGE SCALE GENOMIC DNA]</scope>
    <source>
        <strain evidence="4 5">DSM 4734</strain>
    </source>
</reference>
<gene>
    <name evidence="4" type="ORF">C7435_2185</name>
</gene>
<evidence type="ECO:0000256" key="1">
    <source>
        <dbReference type="SAM" id="MobiDB-lite"/>
    </source>
</evidence>
<name>A0A495D4K1_9PROT</name>
<evidence type="ECO:0000313" key="4">
    <source>
        <dbReference type="EMBL" id="RKQ95940.1"/>
    </source>
</evidence>
<feature type="transmembrane region" description="Helical" evidence="2">
    <location>
        <begin position="42"/>
        <end position="63"/>
    </location>
</feature>
<dbReference type="Pfam" id="PF09990">
    <property type="entry name" value="DUF2231"/>
    <property type="match status" value="1"/>
</dbReference>
<feature type="transmembrane region" description="Helical" evidence="2">
    <location>
        <begin position="75"/>
        <end position="95"/>
    </location>
</feature>
<protein>
    <recommendedName>
        <fullName evidence="3">DUF2231 domain-containing protein</fullName>
    </recommendedName>
</protein>